<keyword evidence="4" id="KW-1185">Reference proteome</keyword>
<feature type="compositionally biased region" description="Polar residues" evidence="1">
    <location>
        <begin position="250"/>
        <end position="260"/>
    </location>
</feature>
<evidence type="ECO:0000256" key="1">
    <source>
        <dbReference type="SAM" id="MobiDB-lite"/>
    </source>
</evidence>
<reference evidence="3" key="2">
    <citation type="submission" date="2021-09" db="EMBL/GenBank/DDBJ databases">
        <authorList>
            <person name="Jia N."/>
            <person name="Wang J."/>
            <person name="Shi W."/>
            <person name="Du L."/>
            <person name="Sun Y."/>
            <person name="Zhan W."/>
            <person name="Jiang J."/>
            <person name="Wang Q."/>
            <person name="Zhang B."/>
            <person name="Ji P."/>
            <person name="Sakyi L.B."/>
            <person name="Cui X."/>
            <person name="Yuan T."/>
            <person name="Jiang B."/>
            <person name="Yang W."/>
            <person name="Lam T.T.-Y."/>
            <person name="Chang Q."/>
            <person name="Ding S."/>
            <person name="Wang X."/>
            <person name="Zhu J."/>
            <person name="Ruan X."/>
            <person name="Zhao L."/>
            <person name="Wei J."/>
            <person name="Que T."/>
            <person name="Du C."/>
            <person name="Cheng J."/>
            <person name="Dai P."/>
            <person name="Han X."/>
            <person name="Huang E."/>
            <person name="Gao Y."/>
            <person name="Liu J."/>
            <person name="Shao H."/>
            <person name="Ye R."/>
            <person name="Li L."/>
            <person name="Wei W."/>
            <person name="Wang X."/>
            <person name="Wang C."/>
            <person name="Huo Q."/>
            <person name="Li W."/>
            <person name="Guo W."/>
            <person name="Chen H."/>
            <person name="Chen S."/>
            <person name="Zhou L."/>
            <person name="Zhou L."/>
            <person name="Ni X."/>
            <person name="Tian J."/>
            <person name="Zhou Y."/>
            <person name="Sheng Y."/>
            <person name="Liu T."/>
            <person name="Pan Y."/>
            <person name="Xia L."/>
            <person name="Li J."/>
            <person name="Zhao F."/>
            <person name="Cao W."/>
        </authorList>
    </citation>
    <scope>NUCLEOTIDE SEQUENCE</scope>
    <source>
        <strain evidence="3">Rmic-2018</strain>
        <tissue evidence="3">Larvae</tissue>
    </source>
</reference>
<feature type="region of interest" description="Disordered" evidence="1">
    <location>
        <begin position="179"/>
        <end position="209"/>
    </location>
</feature>
<name>A0A9J6E4B1_RHIMP</name>
<keyword evidence="2" id="KW-0812">Transmembrane</keyword>
<keyword evidence="2" id="KW-0472">Membrane</keyword>
<feature type="compositionally biased region" description="Basic and acidic residues" evidence="1">
    <location>
        <begin position="14"/>
        <end position="30"/>
    </location>
</feature>
<dbReference type="EMBL" id="JABSTU010000006">
    <property type="protein sequence ID" value="KAH8029106.1"/>
    <property type="molecule type" value="Genomic_DNA"/>
</dbReference>
<keyword evidence="2" id="KW-1133">Transmembrane helix</keyword>
<evidence type="ECO:0000256" key="2">
    <source>
        <dbReference type="SAM" id="Phobius"/>
    </source>
</evidence>
<dbReference type="Proteomes" id="UP000821866">
    <property type="component" value="Chromosome 4"/>
</dbReference>
<feature type="region of interest" description="Disordered" evidence="1">
    <location>
        <begin position="144"/>
        <end position="164"/>
    </location>
</feature>
<protein>
    <recommendedName>
        <fullName evidence="5">Transmembrane protein</fullName>
    </recommendedName>
</protein>
<evidence type="ECO:0008006" key="5">
    <source>
        <dbReference type="Google" id="ProtNLM"/>
    </source>
</evidence>
<comment type="caution">
    <text evidence="3">The sequence shown here is derived from an EMBL/GenBank/DDBJ whole genome shotgun (WGS) entry which is preliminary data.</text>
</comment>
<feature type="region of interest" description="Disordered" evidence="1">
    <location>
        <begin position="230"/>
        <end position="328"/>
    </location>
</feature>
<evidence type="ECO:0000313" key="3">
    <source>
        <dbReference type="EMBL" id="KAH8029106.1"/>
    </source>
</evidence>
<feature type="region of interest" description="Disordered" evidence="1">
    <location>
        <begin position="1"/>
        <end position="40"/>
    </location>
</feature>
<sequence length="328" mass="35824">MSLDTIRAPSVKSDASRLDSRDQNMPEKHQPAVPYGPPAQSPEGTNTILLRWYADLAIQQEQCKRHKERSRERKAYLAVGASVAAVLLLMMALVSKHVFSASSLPRAGTIFHTTPPAREGNVTSWFVPATNDVYDMQLDSELLDRDEGPPQVEPESHRGVASEESAFEKCRTKCIGDVEDREKSSHDATSDASADHHVSLVRRRQKNGAETRNTVRTRCLELCSLSAGGSLNHGDDASLSNTKETRQQKSESNVDTASQDSEMKKPGDSNTETTLGRSVTFDVTAFVTKVTTSSSDAATVPHRVTTGGTRPDFSGTKDNEKGRMNSYG</sequence>
<feature type="compositionally biased region" description="Basic and acidic residues" evidence="1">
    <location>
        <begin position="179"/>
        <end position="198"/>
    </location>
</feature>
<proteinExistence type="predicted"/>
<feature type="compositionally biased region" description="Basic and acidic residues" evidence="1">
    <location>
        <begin position="315"/>
        <end position="328"/>
    </location>
</feature>
<evidence type="ECO:0000313" key="4">
    <source>
        <dbReference type="Proteomes" id="UP000821866"/>
    </source>
</evidence>
<feature type="transmembrane region" description="Helical" evidence="2">
    <location>
        <begin position="75"/>
        <end position="94"/>
    </location>
</feature>
<dbReference type="AlphaFoldDB" id="A0A9J6E4B1"/>
<gene>
    <name evidence="3" type="ORF">HPB51_022690</name>
</gene>
<reference evidence="3" key="1">
    <citation type="journal article" date="2020" name="Cell">
        <title>Large-Scale Comparative Analyses of Tick Genomes Elucidate Their Genetic Diversity and Vector Capacities.</title>
        <authorList>
            <consortium name="Tick Genome and Microbiome Consortium (TIGMIC)"/>
            <person name="Jia N."/>
            <person name="Wang J."/>
            <person name="Shi W."/>
            <person name="Du L."/>
            <person name="Sun Y."/>
            <person name="Zhan W."/>
            <person name="Jiang J.F."/>
            <person name="Wang Q."/>
            <person name="Zhang B."/>
            <person name="Ji P."/>
            <person name="Bell-Sakyi L."/>
            <person name="Cui X.M."/>
            <person name="Yuan T.T."/>
            <person name="Jiang B.G."/>
            <person name="Yang W.F."/>
            <person name="Lam T.T."/>
            <person name="Chang Q.C."/>
            <person name="Ding S.J."/>
            <person name="Wang X.J."/>
            <person name="Zhu J.G."/>
            <person name="Ruan X.D."/>
            <person name="Zhao L."/>
            <person name="Wei J.T."/>
            <person name="Ye R.Z."/>
            <person name="Que T.C."/>
            <person name="Du C.H."/>
            <person name="Zhou Y.H."/>
            <person name="Cheng J.X."/>
            <person name="Dai P.F."/>
            <person name="Guo W.B."/>
            <person name="Han X.H."/>
            <person name="Huang E.J."/>
            <person name="Li L.F."/>
            <person name="Wei W."/>
            <person name="Gao Y.C."/>
            <person name="Liu J.Z."/>
            <person name="Shao H.Z."/>
            <person name="Wang X."/>
            <person name="Wang C.C."/>
            <person name="Yang T.C."/>
            <person name="Huo Q.B."/>
            <person name="Li W."/>
            <person name="Chen H.Y."/>
            <person name="Chen S.E."/>
            <person name="Zhou L.G."/>
            <person name="Ni X.B."/>
            <person name="Tian J.H."/>
            <person name="Sheng Y."/>
            <person name="Liu T."/>
            <person name="Pan Y.S."/>
            <person name="Xia L.Y."/>
            <person name="Li J."/>
            <person name="Zhao F."/>
            <person name="Cao W.C."/>
        </authorList>
    </citation>
    <scope>NUCLEOTIDE SEQUENCE</scope>
    <source>
        <strain evidence="3">Rmic-2018</strain>
    </source>
</reference>
<accession>A0A9J6E4B1</accession>
<organism evidence="3 4">
    <name type="scientific">Rhipicephalus microplus</name>
    <name type="common">Cattle tick</name>
    <name type="synonym">Boophilus microplus</name>
    <dbReference type="NCBI Taxonomy" id="6941"/>
    <lineage>
        <taxon>Eukaryota</taxon>
        <taxon>Metazoa</taxon>
        <taxon>Ecdysozoa</taxon>
        <taxon>Arthropoda</taxon>
        <taxon>Chelicerata</taxon>
        <taxon>Arachnida</taxon>
        <taxon>Acari</taxon>
        <taxon>Parasitiformes</taxon>
        <taxon>Ixodida</taxon>
        <taxon>Ixodoidea</taxon>
        <taxon>Ixodidae</taxon>
        <taxon>Rhipicephalinae</taxon>
        <taxon>Rhipicephalus</taxon>
        <taxon>Boophilus</taxon>
    </lineage>
</organism>
<feature type="compositionally biased region" description="Polar residues" evidence="1">
    <location>
        <begin position="268"/>
        <end position="277"/>
    </location>
</feature>